<accession>A0A0E0C6X5</accession>
<evidence type="ECO:0000313" key="3">
    <source>
        <dbReference type="Proteomes" id="UP000008021"/>
    </source>
</evidence>
<reference evidence="2" key="2">
    <citation type="submission" date="2018-05" db="EMBL/GenBank/DDBJ databases">
        <title>OmerRS3 (Oryza meridionalis Reference Sequence Version 3).</title>
        <authorList>
            <person name="Zhang J."/>
            <person name="Kudrna D."/>
            <person name="Lee S."/>
            <person name="Talag J."/>
            <person name="Welchert J."/>
            <person name="Wing R.A."/>
        </authorList>
    </citation>
    <scope>NUCLEOTIDE SEQUENCE [LARGE SCALE GENOMIC DNA]</scope>
    <source>
        <strain evidence="2">cv. OR44</strain>
    </source>
</reference>
<keyword evidence="1" id="KW-0472">Membrane</keyword>
<dbReference type="Gramene" id="OMERI01G26130.1">
    <property type="protein sequence ID" value="OMERI01G26130.1"/>
    <property type="gene ID" value="OMERI01G26130"/>
</dbReference>
<keyword evidence="1" id="KW-0812">Transmembrane</keyword>
<proteinExistence type="predicted"/>
<dbReference type="AlphaFoldDB" id="A0A0E0C6X5"/>
<dbReference type="STRING" id="40149.A0A0E0C6X5"/>
<reference evidence="2" key="1">
    <citation type="submission" date="2015-04" db="UniProtKB">
        <authorList>
            <consortium name="EnsemblPlants"/>
        </authorList>
    </citation>
    <scope>IDENTIFICATION</scope>
</reference>
<dbReference type="eggNOG" id="ENOG502SYND">
    <property type="taxonomic scope" value="Eukaryota"/>
</dbReference>
<keyword evidence="3" id="KW-1185">Reference proteome</keyword>
<feature type="transmembrane region" description="Helical" evidence="1">
    <location>
        <begin position="24"/>
        <end position="44"/>
    </location>
</feature>
<dbReference type="PANTHER" id="PTHR33994:SF39">
    <property type="entry name" value="OS01G0712400 PROTEIN"/>
    <property type="match status" value="1"/>
</dbReference>
<protein>
    <recommendedName>
        <fullName evidence="4">Late embryogenesis abundant protein LEA-2 subgroup domain-containing protein</fullName>
    </recommendedName>
</protein>
<evidence type="ECO:0000313" key="2">
    <source>
        <dbReference type="EnsemblPlants" id="OMERI01G26130.1"/>
    </source>
</evidence>
<evidence type="ECO:0008006" key="4">
    <source>
        <dbReference type="Google" id="ProtNLM"/>
    </source>
</evidence>
<organism evidence="2">
    <name type="scientific">Oryza meridionalis</name>
    <dbReference type="NCBI Taxonomy" id="40149"/>
    <lineage>
        <taxon>Eukaryota</taxon>
        <taxon>Viridiplantae</taxon>
        <taxon>Streptophyta</taxon>
        <taxon>Embryophyta</taxon>
        <taxon>Tracheophyta</taxon>
        <taxon>Spermatophyta</taxon>
        <taxon>Magnoliopsida</taxon>
        <taxon>Liliopsida</taxon>
        <taxon>Poales</taxon>
        <taxon>Poaceae</taxon>
        <taxon>BOP clade</taxon>
        <taxon>Oryzoideae</taxon>
        <taxon>Oryzeae</taxon>
        <taxon>Oryzinae</taxon>
        <taxon>Oryza</taxon>
    </lineage>
</organism>
<dbReference type="HOGENOM" id="CLU_091881_0_0_1"/>
<dbReference type="PANTHER" id="PTHR33994">
    <property type="entry name" value="OS04G0515000 PROTEIN"/>
    <property type="match status" value="1"/>
</dbReference>
<dbReference type="EnsemblPlants" id="OMERI01G26130.1">
    <property type="protein sequence ID" value="OMERI01G26130.1"/>
    <property type="gene ID" value="OMERI01G26130"/>
</dbReference>
<sequence>MARTALYGSKEVDPLLVLQTKVMILFYGTVTIVLVLGIPAAAILSNAAEKVKYTLDLAAVEGTDVAAAGGSTVISPAFNLTLRVENPRTFRPWCLDRGDVVVSYSGVALAWGRVPGFCVQKRSTAKLTVVPWGKNVHLSQELRERFVSELQEETAKVYVEMKLHYYANFGMAAFAPSTGMVGISQELTLGGRDE</sequence>
<keyword evidence="1" id="KW-1133">Transmembrane helix</keyword>
<evidence type="ECO:0000256" key="1">
    <source>
        <dbReference type="SAM" id="Phobius"/>
    </source>
</evidence>
<name>A0A0E0C6X5_9ORYZ</name>
<dbReference type="Proteomes" id="UP000008021">
    <property type="component" value="Chromosome 1"/>
</dbReference>